<sequence length="71" mass="7209">GEIINEDAEADRLEAGGLSPIDGKSMTGSSLTGRGLRMTPKMAAALLEARDEAGRSATDPTHACSGPIEPG</sequence>
<keyword evidence="3" id="KW-1185">Reference proteome</keyword>
<comment type="caution">
    <text evidence="2">The sequence shown here is derived from an EMBL/GenBank/DDBJ whole genome shotgun (WGS) entry which is preliminary data.</text>
</comment>
<dbReference type="EMBL" id="JBFNXX010000313">
    <property type="protein sequence ID" value="MEW9922635.1"/>
    <property type="molecule type" value="Genomic_DNA"/>
</dbReference>
<evidence type="ECO:0000256" key="1">
    <source>
        <dbReference type="SAM" id="MobiDB-lite"/>
    </source>
</evidence>
<feature type="non-terminal residue" evidence="2">
    <location>
        <position position="71"/>
    </location>
</feature>
<feature type="region of interest" description="Disordered" evidence="1">
    <location>
        <begin position="16"/>
        <end position="35"/>
    </location>
</feature>
<name>A0ABV3RUJ6_9RHOB</name>
<feature type="non-terminal residue" evidence="2">
    <location>
        <position position="1"/>
    </location>
</feature>
<dbReference type="Proteomes" id="UP001556098">
    <property type="component" value="Unassembled WGS sequence"/>
</dbReference>
<accession>A0ABV3RUJ6</accession>
<evidence type="ECO:0000313" key="2">
    <source>
        <dbReference type="EMBL" id="MEW9922635.1"/>
    </source>
</evidence>
<feature type="region of interest" description="Disordered" evidence="1">
    <location>
        <begin position="50"/>
        <end position="71"/>
    </location>
</feature>
<reference evidence="2 3" key="1">
    <citation type="submission" date="2024-07" db="EMBL/GenBank/DDBJ databases">
        <title>Marimonas sp.nov., isolated from tidal-flat sediment.</title>
        <authorList>
            <person name="Jayan J.N."/>
            <person name="Lee S.S."/>
        </authorList>
    </citation>
    <scope>NUCLEOTIDE SEQUENCE [LARGE SCALE GENOMIC DNA]</scope>
    <source>
        <strain evidence="2 3">MJW-29</strain>
    </source>
</reference>
<organism evidence="2 3">
    <name type="scientific">Sulfitobacter sediminis</name>
    <dbReference type="NCBI Taxonomy" id="3234186"/>
    <lineage>
        <taxon>Bacteria</taxon>
        <taxon>Pseudomonadati</taxon>
        <taxon>Pseudomonadota</taxon>
        <taxon>Alphaproteobacteria</taxon>
        <taxon>Rhodobacterales</taxon>
        <taxon>Roseobacteraceae</taxon>
        <taxon>Sulfitobacter</taxon>
    </lineage>
</organism>
<dbReference type="RefSeq" id="WP_367880300.1">
    <property type="nucleotide sequence ID" value="NZ_JBFNXX010000313.1"/>
</dbReference>
<evidence type="ECO:0000313" key="3">
    <source>
        <dbReference type="Proteomes" id="UP001556098"/>
    </source>
</evidence>
<proteinExistence type="predicted"/>
<protein>
    <submittedName>
        <fullName evidence="2">Uncharacterized protein</fullName>
    </submittedName>
</protein>
<gene>
    <name evidence="2" type="ORF">AB2B41_23880</name>
</gene>